<evidence type="ECO:0000313" key="8">
    <source>
        <dbReference type="EMBL" id="KAL1568516.1"/>
    </source>
</evidence>
<feature type="compositionally biased region" description="Basic and acidic residues" evidence="7">
    <location>
        <begin position="48"/>
        <end position="59"/>
    </location>
</feature>
<dbReference type="GO" id="GO:0009736">
    <property type="term" value="P:cytokinin-activated signaling pathway"/>
    <property type="evidence" value="ECO:0007669"/>
    <property type="project" value="UniProtKB-KW"/>
</dbReference>
<evidence type="ECO:0000256" key="5">
    <source>
        <dbReference type="ARBA" id="ARBA00023242"/>
    </source>
</evidence>
<dbReference type="GO" id="GO:0005737">
    <property type="term" value="C:cytoplasm"/>
    <property type="evidence" value="ECO:0007669"/>
    <property type="project" value="UniProtKB-SubCell"/>
</dbReference>
<gene>
    <name evidence="8" type="ORF">AAHA92_00125</name>
</gene>
<feature type="region of interest" description="Disordered" evidence="7">
    <location>
        <begin position="125"/>
        <end position="222"/>
    </location>
</feature>
<dbReference type="PANTHER" id="PTHR33347">
    <property type="entry name" value="OSJNBA0091C07.3 PROTEIN"/>
    <property type="match status" value="1"/>
</dbReference>
<keyword evidence="9" id="KW-1185">Reference proteome</keyword>
<dbReference type="Proteomes" id="UP001567538">
    <property type="component" value="Unassembled WGS sequence"/>
</dbReference>
<comment type="caution">
    <text evidence="8">The sequence shown here is derived from an EMBL/GenBank/DDBJ whole genome shotgun (WGS) entry which is preliminary data.</text>
</comment>
<sequence>MHANKVFDTSPRPIGCFLGSIFSRDSTVLYHNFGGNCVLQEAQNDSDMEPRRPKLKNAETRQTYSTGKRNSKGPHLSEIQTENKPRDHGRIARMQYAGSEECSSSESGWTTYIASPDLLEHEYADQNNEDDDDGDGGNIARKGFKKVEQEEAAADSDDSMASDASSGPSDQYEYLGRSHGGLSHAGSNNQRKAAAKKQEEKKKQIKGEKDKSGNSAGSLKKF</sequence>
<evidence type="ECO:0000256" key="2">
    <source>
        <dbReference type="ARBA" id="ARBA00022490"/>
    </source>
</evidence>
<keyword evidence="4" id="KW-0932">Cytokinin signaling pathway</keyword>
<feature type="compositionally biased region" description="Acidic residues" evidence="7">
    <location>
        <begin position="150"/>
        <end position="160"/>
    </location>
</feature>
<feature type="compositionally biased region" description="Low complexity" evidence="7">
    <location>
        <begin position="161"/>
        <end position="170"/>
    </location>
</feature>
<dbReference type="PANTHER" id="PTHR33347:SF31">
    <property type="entry name" value="PROTEIN SOB FIVE-LIKE 1"/>
    <property type="match status" value="1"/>
</dbReference>
<dbReference type="EMBL" id="JBEAFC010000001">
    <property type="protein sequence ID" value="KAL1568516.1"/>
    <property type="molecule type" value="Genomic_DNA"/>
</dbReference>
<name>A0ABD1III7_SALDI</name>
<evidence type="ECO:0000256" key="1">
    <source>
        <dbReference type="ARBA" id="ARBA00004496"/>
    </source>
</evidence>
<organism evidence="8 9">
    <name type="scientific">Salvia divinorum</name>
    <name type="common">Maria pastora</name>
    <name type="synonym">Diviner's sage</name>
    <dbReference type="NCBI Taxonomy" id="28513"/>
    <lineage>
        <taxon>Eukaryota</taxon>
        <taxon>Viridiplantae</taxon>
        <taxon>Streptophyta</taxon>
        <taxon>Embryophyta</taxon>
        <taxon>Tracheophyta</taxon>
        <taxon>Spermatophyta</taxon>
        <taxon>Magnoliopsida</taxon>
        <taxon>eudicotyledons</taxon>
        <taxon>Gunneridae</taxon>
        <taxon>Pentapetalae</taxon>
        <taxon>asterids</taxon>
        <taxon>lamiids</taxon>
        <taxon>Lamiales</taxon>
        <taxon>Lamiaceae</taxon>
        <taxon>Nepetoideae</taxon>
        <taxon>Mentheae</taxon>
        <taxon>Salviinae</taxon>
        <taxon>Salvia</taxon>
        <taxon>Salvia subgen. Calosphace</taxon>
    </lineage>
</organism>
<dbReference type="AlphaFoldDB" id="A0ABD1III7"/>
<keyword evidence="3" id="KW-0203">Cytokinin biosynthesis</keyword>
<comment type="subcellular location">
    <subcellularLocation>
        <location evidence="1">Cytoplasm</location>
    </subcellularLocation>
</comment>
<protein>
    <submittedName>
        <fullName evidence="8">Uncharacterized protein</fullName>
    </submittedName>
</protein>
<evidence type="ECO:0000313" key="9">
    <source>
        <dbReference type="Proteomes" id="UP001567538"/>
    </source>
</evidence>
<evidence type="ECO:0000256" key="7">
    <source>
        <dbReference type="SAM" id="MobiDB-lite"/>
    </source>
</evidence>
<dbReference type="InterPro" id="IPR044670">
    <property type="entry name" value="SOFL"/>
</dbReference>
<evidence type="ECO:0000256" key="4">
    <source>
        <dbReference type="ARBA" id="ARBA00022864"/>
    </source>
</evidence>
<reference evidence="8 9" key="1">
    <citation type="submission" date="2024-06" db="EMBL/GenBank/DDBJ databases">
        <title>A chromosome level genome sequence of Diviner's sage (Salvia divinorum).</title>
        <authorList>
            <person name="Ford S.A."/>
            <person name="Ro D.-K."/>
            <person name="Ness R.W."/>
            <person name="Phillips M.A."/>
        </authorList>
    </citation>
    <scope>NUCLEOTIDE SEQUENCE [LARGE SCALE GENOMIC DNA]</scope>
    <source>
        <strain evidence="8">SAF-2024a</strain>
        <tissue evidence="8">Leaf</tissue>
    </source>
</reference>
<evidence type="ECO:0000256" key="6">
    <source>
        <dbReference type="ARBA" id="ARBA00024199"/>
    </source>
</evidence>
<feature type="compositionally biased region" description="Basic and acidic residues" evidence="7">
    <location>
        <begin position="196"/>
        <end position="212"/>
    </location>
</feature>
<dbReference type="GO" id="GO:0009691">
    <property type="term" value="P:cytokinin biosynthetic process"/>
    <property type="evidence" value="ECO:0007669"/>
    <property type="project" value="UniProtKB-KW"/>
</dbReference>
<comment type="similarity">
    <text evidence="6">Belongs to the SOFL plant protein family.</text>
</comment>
<feature type="compositionally biased region" description="Polar residues" evidence="7">
    <location>
        <begin position="213"/>
        <end position="222"/>
    </location>
</feature>
<keyword evidence="2" id="KW-0963">Cytoplasm</keyword>
<evidence type="ECO:0000256" key="3">
    <source>
        <dbReference type="ARBA" id="ARBA00022712"/>
    </source>
</evidence>
<keyword evidence="5" id="KW-0539">Nucleus</keyword>
<proteinExistence type="inferred from homology"/>
<accession>A0ABD1III7</accession>
<feature type="region of interest" description="Disordered" evidence="7">
    <location>
        <begin position="43"/>
        <end position="89"/>
    </location>
</feature>